<organism evidence="1">
    <name type="scientific">Medicago truncatula</name>
    <name type="common">Barrel medic</name>
    <name type="synonym">Medicago tribuloides</name>
    <dbReference type="NCBI Taxonomy" id="3880"/>
    <lineage>
        <taxon>Eukaryota</taxon>
        <taxon>Viridiplantae</taxon>
        <taxon>Streptophyta</taxon>
        <taxon>Embryophyta</taxon>
        <taxon>Tracheophyta</taxon>
        <taxon>Spermatophyta</taxon>
        <taxon>Magnoliopsida</taxon>
        <taxon>eudicotyledons</taxon>
        <taxon>Gunneridae</taxon>
        <taxon>Pentapetalae</taxon>
        <taxon>rosids</taxon>
        <taxon>fabids</taxon>
        <taxon>Fabales</taxon>
        <taxon>Fabaceae</taxon>
        <taxon>Papilionoideae</taxon>
        <taxon>50 kb inversion clade</taxon>
        <taxon>NPAAA clade</taxon>
        <taxon>Hologalegina</taxon>
        <taxon>IRL clade</taxon>
        <taxon>Trifolieae</taxon>
        <taxon>Medicago</taxon>
    </lineage>
</organism>
<evidence type="ECO:0000313" key="1">
    <source>
        <dbReference type="EMBL" id="ABN08137.1"/>
    </source>
</evidence>
<gene>
    <name evidence="1" type="ORF">MtrDRAFT_AC155881g7v1</name>
</gene>
<sequence length="37" mass="4170">MRGAQGTVHIKVRTITQLNLDTNYLIVEKGLKPNESM</sequence>
<dbReference type="AlphaFoldDB" id="A2Q3D7"/>
<reference evidence="1" key="1">
    <citation type="submission" date="2005-03" db="EMBL/GenBank/DDBJ databases">
        <authorList>
            <person name="Town C.D."/>
        </authorList>
    </citation>
    <scope>NUCLEOTIDE SEQUENCE</scope>
</reference>
<accession>A2Q3D7</accession>
<name>A2Q3D7_MEDTR</name>
<dbReference type="EMBL" id="AC155881">
    <property type="protein sequence ID" value="ABN08137.1"/>
    <property type="molecule type" value="Genomic_DNA"/>
</dbReference>
<reference evidence="1" key="2">
    <citation type="submission" date="2007-03" db="EMBL/GenBank/DDBJ databases">
        <authorList>
            <consortium name="The International Medicago Genome Annotation Group"/>
        </authorList>
    </citation>
    <scope>NUCLEOTIDE SEQUENCE</scope>
</reference>
<protein>
    <submittedName>
        <fullName evidence="1">Uncharacterized protein</fullName>
    </submittedName>
</protein>
<proteinExistence type="predicted"/>